<proteinExistence type="inferred from homology"/>
<evidence type="ECO:0000313" key="11">
    <source>
        <dbReference type="Proteomes" id="UP000041394"/>
    </source>
</evidence>
<evidence type="ECO:0000313" key="8">
    <source>
        <dbReference type="EMBL" id="CRF44327.1"/>
    </source>
</evidence>
<dbReference type="InterPro" id="IPR050682">
    <property type="entry name" value="ModA/WtpA"/>
</dbReference>
<feature type="binding site" evidence="4">
    <location>
        <position position="157"/>
    </location>
    <ligand>
        <name>molybdate</name>
        <dbReference type="ChEBI" id="CHEBI:36264"/>
    </ligand>
</feature>
<reference evidence="11 12" key="3">
    <citation type="submission" date="2014-12" db="EMBL/GenBank/DDBJ databases">
        <authorList>
            <person name="Jaenicke S."/>
        </authorList>
    </citation>
    <scope>NUCLEOTIDE SEQUENCE [LARGE SCALE GENOMIC DNA]</scope>
</reference>
<evidence type="ECO:0000256" key="3">
    <source>
        <dbReference type="ARBA" id="ARBA00022729"/>
    </source>
</evidence>
<evidence type="ECO:0000256" key="2">
    <source>
        <dbReference type="ARBA" id="ARBA00022723"/>
    </source>
</evidence>
<evidence type="ECO:0000256" key="1">
    <source>
        <dbReference type="ARBA" id="ARBA00009175"/>
    </source>
</evidence>
<dbReference type="Proteomes" id="UP000041394">
    <property type="component" value="Unassembled WGS sequence"/>
</dbReference>
<keyword evidence="10" id="KW-1185">Reference proteome</keyword>
<dbReference type="EMBL" id="CDML01000011">
    <property type="protein sequence ID" value="CRF40705.1"/>
    <property type="molecule type" value="Genomic_DNA"/>
</dbReference>
<dbReference type="NCBIfam" id="TIGR01256">
    <property type="entry name" value="modA"/>
    <property type="match status" value="1"/>
</dbReference>
<dbReference type="EMBL" id="CDMN01000034">
    <property type="protein sequence ID" value="CRF44327.1"/>
    <property type="molecule type" value="Genomic_DNA"/>
</dbReference>
<dbReference type="AlphaFoldDB" id="A0A0K2XC08"/>
<dbReference type="EMBL" id="CDMG01000002">
    <property type="protein sequence ID" value="CRF52203.1"/>
    <property type="molecule type" value="Genomic_DNA"/>
</dbReference>
<dbReference type="Proteomes" id="UP000038622">
    <property type="component" value="Unassembled WGS sequence"/>
</dbReference>
<evidence type="ECO:0000313" key="9">
    <source>
        <dbReference type="EMBL" id="CRF52203.1"/>
    </source>
</evidence>
<reference evidence="7" key="1">
    <citation type="submission" date="2014-12" db="EMBL/GenBank/DDBJ databases">
        <title>Whole genome sequences of four Staphylococcus schleiferi canine isolates.</title>
        <authorList>
            <person name="Misic A.M."/>
            <person name="Cain C."/>
            <person name="Morris D.O."/>
            <person name="Rankin S."/>
            <person name="Beiting D."/>
        </authorList>
    </citation>
    <scope>NUCLEOTIDE SEQUENCE</scope>
    <source>
        <strain evidence="6">ASB11</strain>
        <strain evidence="7">ASB13</strain>
        <strain evidence="9">ASB7</strain>
        <strain evidence="8">ASB9</strain>
    </source>
</reference>
<evidence type="ECO:0000313" key="6">
    <source>
        <dbReference type="EMBL" id="CRF40705.1"/>
    </source>
</evidence>
<dbReference type="PANTHER" id="PTHR30632:SF14">
    <property type="entry name" value="TUNGSTATE_MOLYBDATE_CHROMATE-BINDING PROTEIN MODA"/>
    <property type="match status" value="1"/>
</dbReference>
<dbReference type="InterPro" id="IPR044084">
    <property type="entry name" value="AvModA-like_subst-bd"/>
</dbReference>
<dbReference type="GO" id="GO:0046872">
    <property type="term" value="F:metal ion binding"/>
    <property type="evidence" value="ECO:0007669"/>
    <property type="project" value="UniProtKB-KW"/>
</dbReference>
<organism evidence="7 13">
    <name type="scientific">Helicobacter ailurogastricus</name>
    <dbReference type="NCBI Taxonomy" id="1578720"/>
    <lineage>
        <taxon>Bacteria</taxon>
        <taxon>Pseudomonadati</taxon>
        <taxon>Campylobacterota</taxon>
        <taxon>Epsilonproteobacteria</taxon>
        <taxon>Campylobacterales</taxon>
        <taxon>Helicobacteraceae</taxon>
        <taxon>Helicobacter</taxon>
    </lineage>
</organism>
<dbReference type="Proteomes" id="UP000043437">
    <property type="component" value="Unassembled WGS sequence"/>
</dbReference>
<evidence type="ECO:0000313" key="12">
    <source>
        <dbReference type="Proteomes" id="UP000043437"/>
    </source>
</evidence>
<feature type="signal peptide" evidence="5">
    <location>
        <begin position="1"/>
        <end position="23"/>
    </location>
</feature>
<dbReference type="GO" id="GO:0030973">
    <property type="term" value="F:molybdate ion binding"/>
    <property type="evidence" value="ECO:0007669"/>
    <property type="project" value="InterPro"/>
</dbReference>
<dbReference type="InterPro" id="IPR005950">
    <property type="entry name" value="ModA"/>
</dbReference>
<keyword evidence="4" id="KW-0500">Molybdenum</keyword>
<dbReference type="SUPFAM" id="SSF53850">
    <property type="entry name" value="Periplasmic binding protein-like II"/>
    <property type="match status" value="1"/>
</dbReference>
<dbReference type="RefSeq" id="WP_053941681.1">
    <property type="nucleotide sequence ID" value="NZ_BSCV01000002.1"/>
</dbReference>
<sequence length="240" mass="25961">MRFLCLVLLVGFCYGAQIKVAAAANLSRALQAIKVAFLKEHPKDKVLLSFGSSGSLFKQITLGAPYDLFISADKARPLRLVQGGYTPYPVQVYARGVLVLWSTTRKVKSLDALQDSFKHLAIANPSLAPYGRAGMEVLKKLHLADTLQLKIAEANSVGQATSYVASKAAQLGFSALSLMDKKAHYLIVPQEYYSPIEQAMVLTKAGGDKALAKDFADFILSVKGQAILKSYGYLVPPFGS</sequence>
<dbReference type="OrthoDB" id="9785015at2"/>
<keyword evidence="3 5" id="KW-0732">Signal</keyword>
<dbReference type="EMBL" id="CDMH01000057">
    <property type="protein sequence ID" value="CRF43098.1"/>
    <property type="molecule type" value="Genomic_DNA"/>
</dbReference>
<dbReference type="STRING" id="1578720.HAL011_04670"/>
<dbReference type="Gene3D" id="3.40.190.10">
    <property type="entry name" value="Periplasmic binding protein-like II"/>
    <property type="match status" value="2"/>
</dbReference>
<evidence type="ECO:0000313" key="10">
    <source>
        <dbReference type="Proteomes" id="UP000038622"/>
    </source>
</evidence>
<protein>
    <submittedName>
        <fullName evidence="7">Molybdenum ABC transporter, periplasmic molybdenum-binding protein ModA (TC 3.A.1.8.1)</fullName>
    </submittedName>
</protein>
<evidence type="ECO:0000313" key="7">
    <source>
        <dbReference type="EMBL" id="CRF43098.1"/>
    </source>
</evidence>
<dbReference type="Proteomes" id="UP000045175">
    <property type="component" value="Unassembled WGS sequence"/>
</dbReference>
<comment type="similarity">
    <text evidence="1">Belongs to the bacterial solute-binding protein ModA family.</text>
</comment>
<keyword evidence="2 4" id="KW-0479">Metal-binding</keyword>
<dbReference type="Pfam" id="PF13531">
    <property type="entry name" value="SBP_bac_11"/>
    <property type="match status" value="1"/>
</dbReference>
<gene>
    <name evidence="6" type="ORF">HAL011_04670</name>
    <name evidence="7" type="ORF">HAL013_13220</name>
    <name evidence="9" type="ORF">HAL07_03290</name>
    <name evidence="8" type="ORF">HAL09_09030</name>
</gene>
<accession>A0A0K2XC08</accession>
<feature type="chain" id="PRO_5013456481" evidence="5">
    <location>
        <begin position="24"/>
        <end position="240"/>
    </location>
</feature>
<dbReference type="GeneID" id="82131356"/>
<evidence type="ECO:0000256" key="5">
    <source>
        <dbReference type="SAM" id="SignalP"/>
    </source>
</evidence>
<feature type="binding site" evidence="4">
    <location>
        <position position="53"/>
    </location>
    <ligand>
        <name>molybdate</name>
        <dbReference type="ChEBI" id="CHEBI:36264"/>
    </ligand>
</feature>
<dbReference type="GO" id="GO:0015689">
    <property type="term" value="P:molybdate ion transport"/>
    <property type="evidence" value="ECO:0007669"/>
    <property type="project" value="InterPro"/>
</dbReference>
<dbReference type="PIRSF" id="PIRSF004846">
    <property type="entry name" value="ModA"/>
    <property type="match status" value="1"/>
</dbReference>
<dbReference type="CDD" id="cd13539">
    <property type="entry name" value="PBP2_AvModA"/>
    <property type="match status" value="1"/>
</dbReference>
<reference evidence="10" key="2">
    <citation type="submission" date="2014-12" db="EMBL/GenBank/DDBJ databases">
        <authorList>
            <person name="Smet A."/>
        </authorList>
    </citation>
    <scope>NUCLEOTIDE SEQUENCE [LARGE SCALE GENOMIC DNA]</scope>
</reference>
<evidence type="ECO:0000313" key="13">
    <source>
        <dbReference type="Proteomes" id="UP000045175"/>
    </source>
</evidence>
<name>A0A0K2XC08_9HELI</name>
<dbReference type="PANTHER" id="PTHR30632">
    <property type="entry name" value="MOLYBDATE-BINDING PERIPLASMIC PROTEIN"/>
    <property type="match status" value="1"/>
</dbReference>
<evidence type="ECO:0000256" key="4">
    <source>
        <dbReference type="PIRSR" id="PIRSR004846-1"/>
    </source>
</evidence>